<dbReference type="EMBL" id="JABRWQ010000001">
    <property type="protein sequence ID" value="NRD21863.1"/>
    <property type="molecule type" value="Genomic_DNA"/>
</dbReference>
<reference evidence="1 2" key="1">
    <citation type="journal article" date="2015" name="Int. J. Syst. Evol. Microbiol.">
        <title>Winogradskyella litoriviva sp. nov., isolated from coastal seawater.</title>
        <authorList>
            <person name="Nedashkovskaya O.I."/>
            <person name="Kukhlevskiy A.D."/>
            <person name="Zhukova N.V."/>
            <person name="Kim S.J."/>
            <person name="Rhee S.K."/>
            <person name="Mikhailov V.V."/>
        </authorList>
    </citation>
    <scope>NUCLEOTIDE SEQUENCE [LARGE SCALE GENOMIC DNA]</scope>
    <source>
        <strain evidence="1 2">KMM6491</strain>
    </source>
</reference>
<protein>
    <recommendedName>
        <fullName evidence="3">Outer membrane protein beta-barrel domain-containing protein</fullName>
    </recommendedName>
</protein>
<organism evidence="1 2">
    <name type="scientific">Winogradskyella litoriviva</name>
    <dbReference type="NCBI Taxonomy" id="1220182"/>
    <lineage>
        <taxon>Bacteria</taxon>
        <taxon>Pseudomonadati</taxon>
        <taxon>Bacteroidota</taxon>
        <taxon>Flavobacteriia</taxon>
        <taxon>Flavobacteriales</taxon>
        <taxon>Flavobacteriaceae</taxon>
        <taxon>Winogradskyella</taxon>
    </lineage>
</organism>
<sequence length="287" mass="32727">MKNLFLLALLFFAFQINYSQENYTINGETLELKKEIDGELDLLWTINEGKYRYFVKSDGNPIVELKNSRDENKIFKEEYKTTLSELTDGNSTESLKFRLYDLIAYVDAFNVLKDSTYTTSVKKSKIGFRLGLFSGLTNNPFVENSKNSKVLLIGGEIEIFEADSLPRHSGFLQGRHTFDAEDFKYSTNEAALGYRYRFINKSRYSIYGQVKLATVNISSSNYADSEGEKYYKKGTSFDAPFIFGIGSDIKIGENGYITLAYGELFALFIDNQGNFSTDFSVGYKFNL</sequence>
<dbReference type="Proteomes" id="UP000805085">
    <property type="component" value="Unassembled WGS sequence"/>
</dbReference>
<gene>
    <name evidence="1" type="ORF">HNV10_01330</name>
</gene>
<name>A0ABX2E1C2_9FLAO</name>
<keyword evidence="2" id="KW-1185">Reference proteome</keyword>
<evidence type="ECO:0008006" key="3">
    <source>
        <dbReference type="Google" id="ProtNLM"/>
    </source>
</evidence>
<proteinExistence type="predicted"/>
<comment type="caution">
    <text evidence="1">The sequence shown here is derived from an EMBL/GenBank/DDBJ whole genome shotgun (WGS) entry which is preliminary data.</text>
</comment>
<evidence type="ECO:0000313" key="2">
    <source>
        <dbReference type="Proteomes" id="UP000805085"/>
    </source>
</evidence>
<dbReference type="RefSeq" id="WP_173299528.1">
    <property type="nucleotide sequence ID" value="NZ_JABRWQ010000001.1"/>
</dbReference>
<evidence type="ECO:0000313" key="1">
    <source>
        <dbReference type="EMBL" id="NRD21863.1"/>
    </source>
</evidence>
<accession>A0ABX2E1C2</accession>